<sequence>MDEKSLQQKEDELLSAGMMGDIRQDVEFLGLTFIDVVWIILSTLLIGSLAYGLPLPFWFKIGWFVLIFILSCTARIGKWSYKIYRYYLYQNQKKLGKGNDIDKVLGISEDGWLYRSGNQLHLIASVTVPPWSTSIYSQKKARLGSFEMFLRNLVLEGFDATINSEQVPDFRHELWRTKKDTTALTEGIQKMKLQRIKMWEELAMAGDAKRTEYTLTLSINENKIEIRERDDEPENVTKEELRRFRLLTELREKKNRVIGSLGNTGHESTLLSGFSIVELISRWWDRTIWHRWKAAEGTWEETFAESDFVEHEGEEDENMESTPEEPLSDEDLNEQVEKEDPLTEALTAISKDTVTTKKKGLGLLFFVSQLYKVVTASIQKTKISEKKKVRRNGLNFKALIPKLGRKRQIIKTETVAHGEKGPIKNIVESNIDLEGLYLLTAPVPTGKTFLSANVAVAVGIQRTCTLIDLSPDRGTLTLLNPSEQISSYVNFTTWSSRLVPNLNIYTPKEYPEISVLSALIQEKLLKGPVIIDVPWNFPNRQELFDHEGTAIAVVDCDYHHWLQWEEEINEWHGEVWLNQSDAEMSKRMKGLVREHLGEVEILEFPFFERANSSKYLGRPIAIESDARSFFMLRKDEAYVGSYEKVD</sequence>
<organism evidence="3 4">
    <name type="scientific">Paenibacillus woosongensis</name>
    <dbReference type="NCBI Taxonomy" id="307580"/>
    <lineage>
        <taxon>Bacteria</taxon>
        <taxon>Bacillati</taxon>
        <taxon>Bacillota</taxon>
        <taxon>Bacilli</taxon>
        <taxon>Bacillales</taxon>
        <taxon>Paenibacillaceae</taxon>
        <taxon>Paenibacillus</taxon>
    </lineage>
</organism>
<dbReference type="RefSeq" id="WP_213595243.1">
    <property type="nucleotide sequence ID" value="NZ_BOSM01000014.1"/>
</dbReference>
<protein>
    <submittedName>
        <fullName evidence="3">Uncharacterized protein</fullName>
    </submittedName>
</protein>
<feature type="transmembrane region" description="Helical" evidence="2">
    <location>
        <begin position="57"/>
        <end position="77"/>
    </location>
</feature>
<evidence type="ECO:0000313" key="3">
    <source>
        <dbReference type="EMBL" id="GIP61140.1"/>
    </source>
</evidence>
<accession>A0ABQ4MYY5</accession>
<evidence type="ECO:0000313" key="4">
    <source>
        <dbReference type="Proteomes" id="UP000681290"/>
    </source>
</evidence>
<dbReference type="Proteomes" id="UP000681290">
    <property type="component" value="Unassembled WGS sequence"/>
</dbReference>
<evidence type="ECO:0000256" key="1">
    <source>
        <dbReference type="SAM" id="MobiDB-lite"/>
    </source>
</evidence>
<reference evidence="3 4" key="1">
    <citation type="submission" date="2021-03" db="EMBL/GenBank/DDBJ databases">
        <title>Antimicrobial resistance genes in bacteria isolated from Japanese honey, and their potential for conferring macrolide and lincosamide resistance in the American foulbrood pathogen Paenibacillus larvae.</title>
        <authorList>
            <person name="Okamoto M."/>
            <person name="Kumagai M."/>
            <person name="Kanamori H."/>
            <person name="Takamatsu D."/>
        </authorList>
    </citation>
    <scope>NUCLEOTIDE SEQUENCE [LARGE SCALE GENOMIC DNA]</scope>
    <source>
        <strain evidence="3 4">J15TS10</strain>
    </source>
</reference>
<feature type="compositionally biased region" description="Acidic residues" evidence="1">
    <location>
        <begin position="312"/>
        <end position="334"/>
    </location>
</feature>
<gene>
    <name evidence="3" type="ORF">J15TS10_49540</name>
</gene>
<comment type="caution">
    <text evidence="3">The sequence shown here is derived from an EMBL/GenBank/DDBJ whole genome shotgun (WGS) entry which is preliminary data.</text>
</comment>
<keyword evidence="2" id="KW-1133">Transmembrane helix</keyword>
<proteinExistence type="predicted"/>
<keyword evidence="2" id="KW-0472">Membrane</keyword>
<feature type="region of interest" description="Disordered" evidence="1">
    <location>
        <begin position="308"/>
        <end position="336"/>
    </location>
</feature>
<dbReference type="EMBL" id="BOSM01000014">
    <property type="protein sequence ID" value="GIP61140.1"/>
    <property type="molecule type" value="Genomic_DNA"/>
</dbReference>
<name>A0ABQ4MYY5_9BACL</name>
<keyword evidence="4" id="KW-1185">Reference proteome</keyword>
<feature type="transmembrane region" description="Helical" evidence="2">
    <location>
        <begin position="28"/>
        <end position="51"/>
    </location>
</feature>
<keyword evidence="2" id="KW-0812">Transmembrane</keyword>
<evidence type="ECO:0000256" key="2">
    <source>
        <dbReference type="SAM" id="Phobius"/>
    </source>
</evidence>